<sequence length="417" mass="47864">MSRIPRDTQFDSSAGFLRNGYNFIANRCQDLGSDIFQTRIMLRPVYCITGEDAARMFYVPGRFTRNHAMPPTTLSLLQDKGSSLTLTGEAHARRKEMFMALMGPARLEQLVAIFEEEWQARLARWQSMPAVVLQTEAEYILCRSACRWVGITLHEGQATQRATELAAMVEGAGSIGPRNWKAQLLRQRTEHWAQELIRQARNHPRADPATPLDIIAHHTALHGHGMDHRTAAVELLNLLRPTAAIARYITYSALALHHHPEYRDRLQQGEEGLAELFANEVRRFYPFFPAVGGIALENFEWRGHSFHKGDWMLLDLHGTNHDPRIWQQPERFYPERFKDWDHSPYNFIPQGGGEYSHGHRCAGEWLTIEVIKAALRMLTTRMTYQIPHQDLSIRLSRMPAMVQSRLILTEVRGVSPE</sequence>
<dbReference type="SUPFAM" id="SSF48264">
    <property type="entry name" value="Cytochrome P450"/>
    <property type="match status" value="1"/>
</dbReference>
<dbReference type="OrthoDB" id="9764248at2"/>
<dbReference type="EMBL" id="FOGN01000001">
    <property type="protein sequence ID" value="SER60935.1"/>
    <property type="molecule type" value="Genomic_DNA"/>
</dbReference>
<keyword evidence="7" id="KW-0503">Monooxygenase</keyword>
<evidence type="ECO:0000256" key="3">
    <source>
        <dbReference type="ARBA" id="ARBA00022617"/>
    </source>
</evidence>
<keyword evidence="4 8" id="KW-0479">Metal-binding</keyword>
<dbReference type="AlphaFoldDB" id="A0A1I4JEM7"/>
<evidence type="ECO:0000313" key="10">
    <source>
        <dbReference type="EMBL" id="SFL64994.1"/>
    </source>
</evidence>
<comment type="cofactor">
    <cofactor evidence="1 8">
        <name>heme</name>
        <dbReference type="ChEBI" id="CHEBI:30413"/>
    </cofactor>
</comment>
<evidence type="ECO:0000313" key="11">
    <source>
        <dbReference type="Proteomes" id="UP000186599"/>
    </source>
</evidence>
<comment type="similarity">
    <text evidence="2">Belongs to the cytochrome P450 family.</text>
</comment>
<dbReference type="PRINTS" id="PR00463">
    <property type="entry name" value="EP450I"/>
</dbReference>
<dbReference type="GO" id="GO:0004497">
    <property type="term" value="F:monooxygenase activity"/>
    <property type="evidence" value="ECO:0007669"/>
    <property type="project" value="UniProtKB-KW"/>
</dbReference>
<gene>
    <name evidence="10" type="ORF">SAMN04487855_0543</name>
    <name evidence="9" type="ORF">SAMN05216589_1083</name>
</gene>
<dbReference type="Proteomes" id="UP000186599">
    <property type="component" value="Unassembled WGS sequence"/>
</dbReference>
<dbReference type="EMBL" id="FOUA01000001">
    <property type="protein sequence ID" value="SFL64994.1"/>
    <property type="molecule type" value="Genomic_DNA"/>
</dbReference>
<evidence type="ECO:0000256" key="8">
    <source>
        <dbReference type="PIRSR" id="PIRSR602401-1"/>
    </source>
</evidence>
<feature type="binding site" description="axial binding residue" evidence="8">
    <location>
        <position position="361"/>
    </location>
    <ligand>
        <name>heme</name>
        <dbReference type="ChEBI" id="CHEBI:30413"/>
    </ligand>
    <ligandPart>
        <name>Fe</name>
        <dbReference type="ChEBI" id="CHEBI:18248"/>
    </ligandPart>
</feature>
<reference evidence="11 12" key="1">
    <citation type="submission" date="2016-10" db="EMBL/GenBank/DDBJ databases">
        <authorList>
            <person name="de Groot N.N."/>
        </authorList>
    </citation>
    <scope>NUCLEOTIDE SEQUENCE [LARGE SCALE GENOMIC DNA]</scope>
    <source>
        <strain evidence="10 11">CGMCC 1.9095</strain>
        <strain evidence="9 12">DSM 22558</strain>
    </source>
</reference>
<dbReference type="CDD" id="cd11067">
    <property type="entry name" value="CYP152"/>
    <property type="match status" value="1"/>
</dbReference>
<name>A0A1I4JEM7_9GAMM</name>
<dbReference type="GO" id="GO:0020037">
    <property type="term" value="F:heme binding"/>
    <property type="evidence" value="ECO:0007669"/>
    <property type="project" value="InterPro"/>
</dbReference>
<accession>A0A1I4JEM7</accession>
<evidence type="ECO:0000256" key="7">
    <source>
        <dbReference type="ARBA" id="ARBA00023033"/>
    </source>
</evidence>
<dbReference type="GO" id="GO:0016125">
    <property type="term" value="P:sterol metabolic process"/>
    <property type="evidence" value="ECO:0007669"/>
    <property type="project" value="TreeGrafter"/>
</dbReference>
<dbReference type="RefSeq" id="WP_074778192.1">
    <property type="nucleotide sequence ID" value="NZ_FOGN01000001.1"/>
</dbReference>
<dbReference type="PANTHER" id="PTHR24286">
    <property type="entry name" value="CYTOCHROME P450 26"/>
    <property type="match status" value="1"/>
</dbReference>
<dbReference type="InterPro" id="IPR001128">
    <property type="entry name" value="Cyt_P450"/>
</dbReference>
<dbReference type="InterPro" id="IPR036396">
    <property type="entry name" value="Cyt_P450_sf"/>
</dbReference>
<keyword evidence="11" id="KW-1185">Reference proteome</keyword>
<dbReference type="Pfam" id="PF00067">
    <property type="entry name" value="p450"/>
    <property type="match status" value="1"/>
</dbReference>
<protein>
    <submittedName>
        <fullName evidence="10">Fatty-acid peroxygenase</fullName>
    </submittedName>
</protein>
<dbReference type="GO" id="GO:0005506">
    <property type="term" value="F:iron ion binding"/>
    <property type="evidence" value="ECO:0007669"/>
    <property type="project" value="InterPro"/>
</dbReference>
<keyword evidence="3 8" id="KW-0349">Heme</keyword>
<keyword evidence="5" id="KW-0560">Oxidoreductase</keyword>
<dbReference type="STRING" id="653930.SAMN05216589_1083"/>
<evidence type="ECO:0000256" key="2">
    <source>
        <dbReference type="ARBA" id="ARBA00010617"/>
    </source>
</evidence>
<organism evidence="10 11">
    <name type="scientific">Halopseudomonas bauzanensis</name>
    <dbReference type="NCBI Taxonomy" id="653930"/>
    <lineage>
        <taxon>Bacteria</taxon>
        <taxon>Pseudomonadati</taxon>
        <taxon>Pseudomonadota</taxon>
        <taxon>Gammaproteobacteria</taxon>
        <taxon>Pseudomonadales</taxon>
        <taxon>Pseudomonadaceae</taxon>
        <taxon>Halopseudomonas</taxon>
    </lineage>
</organism>
<dbReference type="Gene3D" id="1.10.630.10">
    <property type="entry name" value="Cytochrome P450"/>
    <property type="match status" value="1"/>
</dbReference>
<dbReference type="PANTHER" id="PTHR24286:SF24">
    <property type="entry name" value="LANOSTEROL 14-ALPHA DEMETHYLASE"/>
    <property type="match status" value="1"/>
</dbReference>
<evidence type="ECO:0000256" key="5">
    <source>
        <dbReference type="ARBA" id="ARBA00023002"/>
    </source>
</evidence>
<evidence type="ECO:0000256" key="1">
    <source>
        <dbReference type="ARBA" id="ARBA00001971"/>
    </source>
</evidence>
<evidence type="ECO:0000256" key="4">
    <source>
        <dbReference type="ARBA" id="ARBA00022723"/>
    </source>
</evidence>
<proteinExistence type="inferred from homology"/>
<dbReference type="InterPro" id="IPR002401">
    <property type="entry name" value="Cyt_P450_E_grp-I"/>
</dbReference>
<evidence type="ECO:0000256" key="6">
    <source>
        <dbReference type="ARBA" id="ARBA00023004"/>
    </source>
</evidence>
<dbReference type="GO" id="GO:0016705">
    <property type="term" value="F:oxidoreductase activity, acting on paired donors, with incorporation or reduction of molecular oxygen"/>
    <property type="evidence" value="ECO:0007669"/>
    <property type="project" value="InterPro"/>
</dbReference>
<dbReference type="Proteomes" id="UP000186904">
    <property type="component" value="Unassembled WGS sequence"/>
</dbReference>
<evidence type="ECO:0000313" key="12">
    <source>
        <dbReference type="Proteomes" id="UP000186904"/>
    </source>
</evidence>
<evidence type="ECO:0000313" key="9">
    <source>
        <dbReference type="EMBL" id="SER60935.1"/>
    </source>
</evidence>
<keyword evidence="6 8" id="KW-0408">Iron</keyword>